<reference evidence="2 3" key="1">
    <citation type="submission" date="2019-12" db="EMBL/GenBank/DDBJ databases">
        <title>Comparative genomics gives insights into the taxonomy of the Azoarcus-Aromatoleum group and reveals separate origins of nif in the plant-associated Azoarcus and non-plant-associated Aromatoleum sub-groups.</title>
        <authorList>
            <person name="Lafos M."/>
            <person name="Maluk M."/>
            <person name="Batista M."/>
            <person name="Junghare M."/>
            <person name="Carmona M."/>
            <person name="Faoro H."/>
            <person name="Cruz L.M."/>
            <person name="Battistoni F."/>
            <person name="De Souza E."/>
            <person name="Pedrosa F."/>
            <person name="Chen W.-M."/>
            <person name="Poole P.S."/>
            <person name="Dixon R.A."/>
            <person name="James E.K."/>
        </authorList>
    </citation>
    <scope>NUCLEOTIDE SEQUENCE [LARGE SCALE GENOMIC DNA]</scope>
    <source>
        <strain evidence="2 3">Td21</strain>
    </source>
</reference>
<dbReference type="Gene3D" id="3.40.50.1820">
    <property type="entry name" value="alpha/beta hydrolase"/>
    <property type="match status" value="1"/>
</dbReference>
<dbReference type="PANTHER" id="PTHR37946:SF1">
    <property type="entry name" value="SLL1969 PROTEIN"/>
    <property type="match status" value="1"/>
</dbReference>
<dbReference type="InterPro" id="IPR000073">
    <property type="entry name" value="AB_hydrolase_1"/>
</dbReference>
<keyword evidence="3" id="KW-1185">Reference proteome</keyword>
<dbReference type="PANTHER" id="PTHR37946">
    <property type="entry name" value="SLL1969 PROTEIN"/>
    <property type="match status" value="1"/>
</dbReference>
<organism evidence="2 3">
    <name type="scientific">Aromatoleum toluvorans</name>
    <dbReference type="NCBI Taxonomy" id="92002"/>
    <lineage>
        <taxon>Bacteria</taxon>
        <taxon>Pseudomonadati</taxon>
        <taxon>Pseudomonadota</taxon>
        <taxon>Betaproteobacteria</taxon>
        <taxon>Rhodocyclales</taxon>
        <taxon>Rhodocyclaceae</taxon>
        <taxon>Aromatoleum</taxon>
    </lineage>
</organism>
<dbReference type="RefSeq" id="WP_169257515.1">
    <property type="nucleotide sequence ID" value="NZ_WTVN01000034.1"/>
</dbReference>
<comment type="caution">
    <text evidence="2">The sequence shown here is derived from an EMBL/GenBank/DDBJ whole genome shotgun (WGS) entry which is preliminary data.</text>
</comment>
<dbReference type="GO" id="GO:0016787">
    <property type="term" value="F:hydrolase activity"/>
    <property type="evidence" value="ECO:0007669"/>
    <property type="project" value="UniProtKB-KW"/>
</dbReference>
<feature type="domain" description="AB hydrolase-1" evidence="1">
    <location>
        <begin position="17"/>
        <end position="155"/>
    </location>
</feature>
<gene>
    <name evidence="2" type="ORF">GPA22_18360</name>
</gene>
<evidence type="ECO:0000313" key="2">
    <source>
        <dbReference type="EMBL" id="NMG45684.1"/>
    </source>
</evidence>
<dbReference type="SUPFAM" id="SSF53474">
    <property type="entry name" value="alpha/beta-Hydrolases"/>
    <property type="match status" value="1"/>
</dbReference>
<dbReference type="EMBL" id="WTVN01000034">
    <property type="protein sequence ID" value="NMG45684.1"/>
    <property type="molecule type" value="Genomic_DNA"/>
</dbReference>
<evidence type="ECO:0000259" key="1">
    <source>
        <dbReference type="Pfam" id="PF12697"/>
    </source>
</evidence>
<proteinExistence type="predicted"/>
<keyword evidence="2" id="KW-0378">Hydrolase</keyword>
<evidence type="ECO:0000313" key="3">
    <source>
        <dbReference type="Proteomes" id="UP000623795"/>
    </source>
</evidence>
<name>A0ABX1Q567_9RHOO</name>
<dbReference type="Pfam" id="PF12697">
    <property type="entry name" value="Abhydrolase_6"/>
    <property type="match status" value="1"/>
</dbReference>
<accession>A0ABX1Q567</accession>
<dbReference type="InterPro" id="IPR029058">
    <property type="entry name" value="AB_hydrolase_fold"/>
</dbReference>
<sequence length="232" mass="24416">MRPAPAAPPAHGGGETVVLVHGLWMHPVVFTLLRRRLARAGFTALAWSYPSVRGRLLANADALTAFLAALPGAGPLHLVGHSLGGVVIANALARHPEPRVHRIVLMGPPWATSRSAAALLRVPCVSALVGRSMRDWMDMARPELPGTEIGVIAGTRPIGLAGTLVGLPRPHDGIVRVEETRIAAARDAVTLHVSHMEMLFSARCAEQVTAFLRRGAFVHDDAASPAGQGVAA</sequence>
<dbReference type="Proteomes" id="UP000623795">
    <property type="component" value="Unassembled WGS sequence"/>
</dbReference>
<protein>
    <submittedName>
        <fullName evidence="2">Alpha/beta fold hydrolase</fullName>
    </submittedName>
</protein>